<dbReference type="PANTHER" id="PTHR38459:SF1">
    <property type="entry name" value="PROPHAGE BACTOPRENOL-LINKED GLUCOSE TRANSLOCASE HOMOLOG"/>
    <property type="match status" value="1"/>
</dbReference>
<evidence type="ECO:0000256" key="2">
    <source>
        <dbReference type="ARBA" id="ARBA00009399"/>
    </source>
</evidence>
<evidence type="ECO:0000313" key="9">
    <source>
        <dbReference type="Proteomes" id="UP001162802"/>
    </source>
</evidence>
<dbReference type="RefSeq" id="WP_243801854.1">
    <property type="nucleotide sequence ID" value="NZ_JALHAT010000034.1"/>
</dbReference>
<feature type="transmembrane region" description="Helical" evidence="6">
    <location>
        <begin position="41"/>
        <end position="60"/>
    </location>
</feature>
<feature type="transmembrane region" description="Helical" evidence="6">
    <location>
        <begin position="13"/>
        <end position="35"/>
    </location>
</feature>
<keyword evidence="9" id="KW-1185">Reference proteome</keyword>
<name>A0ABT0AG24_9SPHN</name>
<organism evidence="8 9">
    <name type="scientific">Novosphingobium mangrovi</name>
    <name type="common">ex Hu et al. 2023</name>
    <dbReference type="NCBI Taxonomy" id="2930094"/>
    <lineage>
        <taxon>Bacteria</taxon>
        <taxon>Pseudomonadati</taxon>
        <taxon>Pseudomonadota</taxon>
        <taxon>Alphaproteobacteria</taxon>
        <taxon>Sphingomonadales</taxon>
        <taxon>Sphingomonadaceae</taxon>
        <taxon>Novosphingobium</taxon>
    </lineage>
</organism>
<evidence type="ECO:0000256" key="4">
    <source>
        <dbReference type="ARBA" id="ARBA00022989"/>
    </source>
</evidence>
<proteinExistence type="inferred from homology"/>
<evidence type="ECO:0000259" key="7">
    <source>
        <dbReference type="Pfam" id="PF04138"/>
    </source>
</evidence>
<dbReference type="PANTHER" id="PTHR38459">
    <property type="entry name" value="PROPHAGE BACTOPRENOL-LINKED GLUCOSE TRANSLOCASE HOMOLOG"/>
    <property type="match status" value="1"/>
</dbReference>
<dbReference type="InterPro" id="IPR007267">
    <property type="entry name" value="GtrA_DPMS_TM"/>
</dbReference>
<dbReference type="Proteomes" id="UP001162802">
    <property type="component" value="Unassembled WGS sequence"/>
</dbReference>
<keyword evidence="5 6" id="KW-0472">Membrane</keyword>
<keyword evidence="4 6" id="KW-1133">Transmembrane helix</keyword>
<sequence>MTRQLKRLGRSRFVRYALVSLAALALDMGVFLALLPLDVSATLAAVLGYVAGILAHWLASSRMIFADRLAAKGAGRLRQQSGFLASALVGLGVTAATVWLCGLAGWDPRLSKLVAIVLSFQLTWLLRKHFVFRPIPRAI</sequence>
<comment type="similarity">
    <text evidence="2">Belongs to the GtrA family.</text>
</comment>
<evidence type="ECO:0000256" key="3">
    <source>
        <dbReference type="ARBA" id="ARBA00022692"/>
    </source>
</evidence>
<comment type="caution">
    <text evidence="8">The sequence shown here is derived from an EMBL/GenBank/DDBJ whole genome shotgun (WGS) entry which is preliminary data.</text>
</comment>
<feature type="domain" description="GtrA/DPMS transmembrane" evidence="7">
    <location>
        <begin position="15"/>
        <end position="132"/>
    </location>
</feature>
<keyword evidence="3 6" id="KW-0812">Transmembrane</keyword>
<dbReference type="InterPro" id="IPR051401">
    <property type="entry name" value="GtrA_CellWall_Glycosyl"/>
</dbReference>
<reference evidence="8" key="1">
    <citation type="submission" date="2022-03" db="EMBL/GenBank/DDBJ databases">
        <title>Identification of a novel bacterium isolated from mangrove sediments.</title>
        <authorList>
            <person name="Pan X."/>
        </authorList>
    </citation>
    <scope>NUCLEOTIDE SEQUENCE</scope>
    <source>
        <strain evidence="8">B2637</strain>
    </source>
</reference>
<protein>
    <submittedName>
        <fullName evidence="8">GtrA family protein</fullName>
    </submittedName>
</protein>
<dbReference type="Pfam" id="PF04138">
    <property type="entry name" value="GtrA_DPMS_TM"/>
    <property type="match status" value="1"/>
</dbReference>
<evidence type="ECO:0000313" key="8">
    <source>
        <dbReference type="EMBL" id="MCJ1962148.1"/>
    </source>
</evidence>
<dbReference type="EMBL" id="JALHAT010000034">
    <property type="protein sequence ID" value="MCJ1962148.1"/>
    <property type="molecule type" value="Genomic_DNA"/>
</dbReference>
<evidence type="ECO:0000256" key="5">
    <source>
        <dbReference type="ARBA" id="ARBA00023136"/>
    </source>
</evidence>
<feature type="transmembrane region" description="Helical" evidence="6">
    <location>
        <begin position="81"/>
        <end position="105"/>
    </location>
</feature>
<evidence type="ECO:0000256" key="6">
    <source>
        <dbReference type="SAM" id="Phobius"/>
    </source>
</evidence>
<accession>A0ABT0AG24</accession>
<gene>
    <name evidence="8" type="ORF">MTR65_15750</name>
</gene>
<comment type="subcellular location">
    <subcellularLocation>
        <location evidence="1">Membrane</location>
        <topology evidence="1">Multi-pass membrane protein</topology>
    </subcellularLocation>
</comment>
<evidence type="ECO:0000256" key="1">
    <source>
        <dbReference type="ARBA" id="ARBA00004141"/>
    </source>
</evidence>